<dbReference type="RefSeq" id="WP_129456351.1">
    <property type="nucleotide sequence ID" value="NZ_JACXYX010000001.1"/>
</dbReference>
<keyword evidence="3" id="KW-0489">Methyltransferase</keyword>
<evidence type="ECO:0000259" key="2">
    <source>
        <dbReference type="Pfam" id="PF13649"/>
    </source>
</evidence>
<dbReference type="InterPro" id="IPR029063">
    <property type="entry name" value="SAM-dependent_MTases_sf"/>
</dbReference>
<gene>
    <name evidence="3" type="ORF">EUA07_16920</name>
</gene>
<protein>
    <submittedName>
        <fullName evidence="3">Methyltransferase</fullName>
    </submittedName>
</protein>
<dbReference type="GO" id="GO:0008168">
    <property type="term" value="F:methyltransferase activity"/>
    <property type="evidence" value="ECO:0007669"/>
    <property type="project" value="UniProtKB-KW"/>
</dbReference>
<accession>A0A4Q2S8H6</accession>
<proteinExistence type="predicted"/>
<dbReference type="OrthoDB" id="116799at2"/>
<reference evidence="3 4" key="1">
    <citation type="submission" date="2019-01" db="EMBL/GenBank/DDBJ databases">
        <title>Novel species of Nocardioides.</title>
        <authorList>
            <person name="Liu Q."/>
            <person name="Xin Y.-H."/>
        </authorList>
    </citation>
    <scope>NUCLEOTIDE SEQUENCE [LARGE SCALE GENOMIC DNA]</scope>
    <source>
        <strain evidence="3 4">CGMCC 4.6875</strain>
    </source>
</reference>
<sequence>MSSLLSPATVGRRSRDALIRARGRMIFAVPDTWRGRVAATLPARLVPPEMRPGFFEHFFDEGDPFGFDVHPEEQLKFDRTLEVCGDGPLGRVLELGCAVGSFTEVLAPRATDVLALDVSQSAVDQVLRRLSGHDNVRAVAMSIPDEFPDDTFDLVVASDVLYYLPVPVLQQCVDRIEASLAPGGAFVSVHYVPRMGSVLNGDEAHDVVTAHTRLEHVLSERTEFGAGRTYRVDRFVKS</sequence>
<dbReference type="AlphaFoldDB" id="A0A4Q2S8H6"/>
<dbReference type="Gene3D" id="3.40.50.150">
    <property type="entry name" value="Vaccinia Virus protein VP39"/>
    <property type="match status" value="1"/>
</dbReference>
<dbReference type="Pfam" id="PF13649">
    <property type="entry name" value="Methyltransf_25"/>
    <property type="match status" value="1"/>
</dbReference>
<dbReference type="PANTHER" id="PTHR43861">
    <property type="entry name" value="TRANS-ACONITATE 2-METHYLTRANSFERASE-RELATED"/>
    <property type="match status" value="1"/>
</dbReference>
<dbReference type="SUPFAM" id="SSF53335">
    <property type="entry name" value="S-adenosyl-L-methionine-dependent methyltransferases"/>
    <property type="match status" value="1"/>
</dbReference>
<evidence type="ECO:0000313" key="4">
    <source>
        <dbReference type="Proteomes" id="UP000293291"/>
    </source>
</evidence>
<dbReference type="InterPro" id="IPR041698">
    <property type="entry name" value="Methyltransf_25"/>
</dbReference>
<keyword evidence="1 3" id="KW-0808">Transferase</keyword>
<name>A0A4Q2S8H6_9ACTN</name>
<dbReference type="Proteomes" id="UP000293291">
    <property type="component" value="Unassembled WGS sequence"/>
</dbReference>
<dbReference type="EMBL" id="SDWU01000020">
    <property type="protein sequence ID" value="RYB99149.1"/>
    <property type="molecule type" value="Genomic_DNA"/>
</dbReference>
<dbReference type="CDD" id="cd02440">
    <property type="entry name" value="AdoMet_MTases"/>
    <property type="match status" value="1"/>
</dbReference>
<keyword evidence="4" id="KW-1185">Reference proteome</keyword>
<evidence type="ECO:0000313" key="3">
    <source>
        <dbReference type="EMBL" id="RYB99149.1"/>
    </source>
</evidence>
<comment type="caution">
    <text evidence="3">The sequence shown here is derived from an EMBL/GenBank/DDBJ whole genome shotgun (WGS) entry which is preliminary data.</text>
</comment>
<organism evidence="3 4">
    <name type="scientific">Nocardioides ganghwensis</name>
    <dbReference type="NCBI Taxonomy" id="252230"/>
    <lineage>
        <taxon>Bacteria</taxon>
        <taxon>Bacillati</taxon>
        <taxon>Actinomycetota</taxon>
        <taxon>Actinomycetes</taxon>
        <taxon>Propionibacteriales</taxon>
        <taxon>Nocardioidaceae</taxon>
        <taxon>Nocardioides</taxon>
    </lineage>
</organism>
<dbReference type="GO" id="GO:0032259">
    <property type="term" value="P:methylation"/>
    <property type="evidence" value="ECO:0007669"/>
    <property type="project" value="UniProtKB-KW"/>
</dbReference>
<feature type="domain" description="Methyltransferase" evidence="2">
    <location>
        <begin position="92"/>
        <end position="184"/>
    </location>
</feature>
<evidence type="ECO:0000256" key="1">
    <source>
        <dbReference type="ARBA" id="ARBA00022679"/>
    </source>
</evidence>